<dbReference type="PANTHER" id="PTHR30086:SF20">
    <property type="entry name" value="ARGININE EXPORTER PROTEIN ARGO-RELATED"/>
    <property type="match status" value="1"/>
</dbReference>
<keyword evidence="3 6" id="KW-0812">Transmembrane</keyword>
<dbReference type="AlphaFoldDB" id="A0A1I7CU57"/>
<dbReference type="GO" id="GO:0015171">
    <property type="term" value="F:amino acid transmembrane transporter activity"/>
    <property type="evidence" value="ECO:0007669"/>
    <property type="project" value="TreeGrafter"/>
</dbReference>
<organism evidence="8 9">
    <name type="scientific">Paraburkholderia aspalathi</name>
    <dbReference type="NCBI Taxonomy" id="1324617"/>
    <lineage>
        <taxon>Bacteria</taxon>
        <taxon>Pseudomonadati</taxon>
        <taxon>Pseudomonadota</taxon>
        <taxon>Betaproteobacteria</taxon>
        <taxon>Burkholderiales</taxon>
        <taxon>Burkholderiaceae</taxon>
        <taxon>Paraburkholderia</taxon>
    </lineage>
</organism>
<dbReference type="Pfam" id="PF01810">
    <property type="entry name" value="LysE"/>
    <property type="match status" value="1"/>
</dbReference>
<reference evidence="7 10" key="2">
    <citation type="submission" date="2021-02" db="EMBL/GenBank/DDBJ databases">
        <authorList>
            <person name="Vanwijnsberghe S."/>
        </authorList>
    </citation>
    <scope>NUCLEOTIDE SEQUENCE [LARGE SCALE GENOMIC DNA]</scope>
    <source>
        <strain evidence="7 10">R-69658</strain>
    </source>
</reference>
<feature type="transmembrane region" description="Helical" evidence="6">
    <location>
        <begin position="184"/>
        <end position="202"/>
    </location>
</feature>
<evidence type="ECO:0000256" key="6">
    <source>
        <dbReference type="SAM" id="Phobius"/>
    </source>
</evidence>
<comment type="subcellular location">
    <subcellularLocation>
        <location evidence="1">Cell membrane</location>
        <topology evidence="1">Multi-pass membrane protein</topology>
    </subcellularLocation>
</comment>
<accession>A0A1I7CU57</accession>
<keyword evidence="2" id="KW-1003">Cell membrane</keyword>
<dbReference type="EMBL" id="FPBH01000007">
    <property type="protein sequence ID" value="SFU02962.1"/>
    <property type="molecule type" value="Genomic_DNA"/>
</dbReference>
<evidence type="ECO:0000313" key="10">
    <source>
        <dbReference type="Proteomes" id="UP000674425"/>
    </source>
</evidence>
<reference evidence="8 9" key="1">
    <citation type="submission" date="2016-10" db="EMBL/GenBank/DDBJ databases">
        <authorList>
            <person name="de Groot N.N."/>
        </authorList>
    </citation>
    <scope>NUCLEOTIDE SEQUENCE [LARGE SCALE GENOMIC DNA]</scope>
    <source>
        <strain evidence="8 9">LMG 27731</strain>
    </source>
</reference>
<evidence type="ECO:0000313" key="7">
    <source>
        <dbReference type="EMBL" id="CAE6743720.1"/>
    </source>
</evidence>
<evidence type="ECO:0000256" key="1">
    <source>
        <dbReference type="ARBA" id="ARBA00004651"/>
    </source>
</evidence>
<evidence type="ECO:0000313" key="9">
    <source>
        <dbReference type="Proteomes" id="UP000198844"/>
    </source>
</evidence>
<gene>
    <name evidence="7" type="primary">eamB_1</name>
    <name evidence="7" type="ORF">R69658_02378</name>
    <name evidence="8" type="ORF">SAMN05192563_1007263</name>
</gene>
<evidence type="ECO:0000256" key="5">
    <source>
        <dbReference type="ARBA" id="ARBA00023136"/>
    </source>
</evidence>
<keyword evidence="10" id="KW-1185">Reference proteome</keyword>
<dbReference type="Proteomes" id="UP000198844">
    <property type="component" value="Unassembled WGS sequence"/>
</dbReference>
<dbReference type="GO" id="GO:0033228">
    <property type="term" value="P:cysteine export across plasma membrane"/>
    <property type="evidence" value="ECO:0007669"/>
    <property type="project" value="TreeGrafter"/>
</dbReference>
<dbReference type="Proteomes" id="UP000674425">
    <property type="component" value="Unassembled WGS sequence"/>
</dbReference>
<dbReference type="GO" id="GO:0005886">
    <property type="term" value="C:plasma membrane"/>
    <property type="evidence" value="ECO:0007669"/>
    <property type="project" value="UniProtKB-SubCell"/>
</dbReference>
<evidence type="ECO:0000256" key="4">
    <source>
        <dbReference type="ARBA" id="ARBA00022989"/>
    </source>
</evidence>
<name>A0A1I7CU57_9BURK</name>
<feature type="transmembrane region" description="Helical" evidence="6">
    <location>
        <begin position="148"/>
        <end position="172"/>
    </location>
</feature>
<evidence type="ECO:0000313" key="8">
    <source>
        <dbReference type="EMBL" id="SFU02962.1"/>
    </source>
</evidence>
<keyword evidence="4 6" id="KW-1133">Transmembrane helix</keyword>
<sequence length="209" mass="22604">MSMSYLSLSALPAGILFALVTTITPGPNNTMLLASGVNFGFRRTLPHLSGISAGVVLLMLSVGIGLGEAFVHFPVLYTVLEVASVAYLLYLAWKIGTSGELKVKKGERRPMKFHEAIAFQWVNPKAWMMVLTAATTIHLSESASVNAIAMAVIFYVIGFPCICLWAGFGTAMRKVLSDPKRLRIFNVAMALLLVLSLYPIALKLLGQSV</sequence>
<evidence type="ECO:0000256" key="2">
    <source>
        <dbReference type="ARBA" id="ARBA00022475"/>
    </source>
</evidence>
<dbReference type="EMBL" id="CAJNAU010000017">
    <property type="protein sequence ID" value="CAE6743720.1"/>
    <property type="molecule type" value="Genomic_DNA"/>
</dbReference>
<keyword evidence="5 6" id="KW-0472">Membrane</keyword>
<protein>
    <submittedName>
        <fullName evidence="7">Cysteine/O-acetylserine efflux protein</fullName>
    </submittedName>
    <submittedName>
        <fullName evidence="8">Threonine/homoserine/homoserine lactone efflux protein</fullName>
    </submittedName>
</protein>
<dbReference type="InterPro" id="IPR001123">
    <property type="entry name" value="LeuE-type"/>
</dbReference>
<feature type="transmembrane region" description="Helical" evidence="6">
    <location>
        <begin position="46"/>
        <end position="66"/>
    </location>
</feature>
<proteinExistence type="predicted"/>
<evidence type="ECO:0000256" key="3">
    <source>
        <dbReference type="ARBA" id="ARBA00022692"/>
    </source>
</evidence>
<feature type="transmembrane region" description="Helical" evidence="6">
    <location>
        <begin position="73"/>
        <end position="93"/>
    </location>
</feature>
<dbReference type="PANTHER" id="PTHR30086">
    <property type="entry name" value="ARGININE EXPORTER PROTEIN ARGO"/>
    <property type="match status" value="1"/>
</dbReference>